<evidence type="ECO:0000259" key="1">
    <source>
        <dbReference type="SMART" id="SM01117"/>
    </source>
</evidence>
<dbReference type="SUPFAM" id="SSF55856">
    <property type="entry name" value="Cytochrome b5-like heme/steroid binding domain"/>
    <property type="match status" value="1"/>
</dbReference>
<dbReference type="InterPro" id="IPR001199">
    <property type="entry name" value="Cyt_B5-like_heme/steroid-bd"/>
</dbReference>
<protein>
    <recommendedName>
        <fullName evidence="1">Cytochrome b5 heme-binding domain-containing protein</fullName>
    </recommendedName>
</protein>
<dbReference type="InterPro" id="IPR036400">
    <property type="entry name" value="Cyt_B5-like_heme/steroid_sf"/>
</dbReference>
<sequence length="77" mass="7982">MAEKTFTLEELSQFNGQDGHKAYVAVEGVVYDVTGVGAWQAGKHHGNTAGHDLTDAIAQAPHGKAVLGSLPIVGKLA</sequence>
<proteinExistence type="predicted"/>
<feature type="domain" description="Cytochrome b5 heme-binding" evidence="1">
    <location>
        <begin position="6"/>
        <end position="77"/>
    </location>
</feature>
<dbReference type="RefSeq" id="WP_056997466.1">
    <property type="nucleotide sequence ID" value="NZ_AYYR01000127.1"/>
</dbReference>
<dbReference type="PATRIC" id="fig|1423733.4.peg.1474"/>
<dbReference type="Gene3D" id="3.10.120.10">
    <property type="entry name" value="Cytochrome b5-like heme/steroid binding domain"/>
    <property type="match status" value="1"/>
</dbReference>
<dbReference type="Proteomes" id="UP000051845">
    <property type="component" value="Unassembled WGS sequence"/>
</dbReference>
<name>A0A0R2B1K5_SECCO</name>
<evidence type="ECO:0000313" key="3">
    <source>
        <dbReference type="Proteomes" id="UP000051845"/>
    </source>
</evidence>
<dbReference type="AlphaFoldDB" id="A0A0R2B1K5"/>
<accession>A0A0R2B1K5</accession>
<dbReference type="Pfam" id="PF00173">
    <property type="entry name" value="Cyt-b5"/>
    <property type="match status" value="1"/>
</dbReference>
<organism evidence="2 3">
    <name type="scientific">Secundilactobacillus collinoides DSM 20515 = JCM 1123</name>
    <dbReference type="NCBI Taxonomy" id="1423733"/>
    <lineage>
        <taxon>Bacteria</taxon>
        <taxon>Bacillati</taxon>
        <taxon>Bacillota</taxon>
        <taxon>Bacilli</taxon>
        <taxon>Lactobacillales</taxon>
        <taxon>Lactobacillaceae</taxon>
        <taxon>Secundilactobacillus</taxon>
    </lineage>
</organism>
<evidence type="ECO:0000313" key="2">
    <source>
        <dbReference type="EMBL" id="KRM73409.1"/>
    </source>
</evidence>
<reference evidence="2 3" key="1">
    <citation type="journal article" date="2015" name="Genome Announc.">
        <title>Expanding the biotechnology potential of lactobacilli through comparative genomics of 213 strains and associated genera.</title>
        <authorList>
            <person name="Sun Z."/>
            <person name="Harris H.M."/>
            <person name="McCann A."/>
            <person name="Guo C."/>
            <person name="Argimon S."/>
            <person name="Zhang W."/>
            <person name="Yang X."/>
            <person name="Jeffery I.B."/>
            <person name="Cooney J.C."/>
            <person name="Kagawa T.F."/>
            <person name="Liu W."/>
            <person name="Song Y."/>
            <person name="Salvetti E."/>
            <person name="Wrobel A."/>
            <person name="Rasinkangas P."/>
            <person name="Parkhill J."/>
            <person name="Rea M.C."/>
            <person name="O'Sullivan O."/>
            <person name="Ritari J."/>
            <person name="Douillard F.P."/>
            <person name="Paul Ross R."/>
            <person name="Yang R."/>
            <person name="Briner A.E."/>
            <person name="Felis G.E."/>
            <person name="de Vos W.M."/>
            <person name="Barrangou R."/>
            <person name="Klaenhammer T.R."/>
            <person name="Caufield P.W."/>
            <person name="Cui Y."/>
            <person name="Zhang H."/>
            <person name="O'Toole P.W."/>
        </authorList>
    </citation>
    <scope>NUCLEOTIDE SEQUENCE [LARGE SCALE GENOMIC DNA]</scope>
    <source>
        <strain evidence="2 3">DSM 20515</strain>
    </source>
</reference>
<dbReference type="SMART" id="SM01117">
    <property type="entry name" value="Cyt-b5"/>
    <property type="match status" value="1"/>
</dbReference>
<dbReference type="EMBL" id="AYYR01000127">
    <property type="protein sequence ID" value="KRM73409.1"/>
    <property type="molecule type" value="Genomic_DNA"/>
</dbReference>
<comment type="caution">
    <text evidence="2">The sequence shown here is derived from an EMBL/GenBank/DDBJ whole genome shotgun (WGS) entry which is preliminary data.</text>
</comment>
<gene>
    <name evidence="2" type="ORF">FC82_GL001405</name>
</gene>